<feature type="region of interest" description="Disordered" evidence="12">
    <location>
        <begin position="1"/>
        <end position="80"/>
    </location>
</feature>
<feature type="domain" description="Cytidyltransferase-like" evidence="13">
    <location>
        <begin position="151"/>
        <end position="278"/>
    </location>
</feature>
<sequence>MSESGDNDNVQDQGQGQGQLRPRSLTRTLSETLFGFARKGKRSRDNDGDDYSNNNNNNSNNERSSSVPVVPVKEEEGDEPERINVIVEDGHVSKRKKLMSKEEEAEIEKKKVEFLNKEKEFDELLKPEYRKWRPKGFKMNPPPEDRPIRIYADGVFDLFHLGHMRQLEQCKKAFNNVELVVGIPNDKETHKRKGLTVLTDKQRYETVRHCKWVDEVIEDAPWILSMKFLKDNKIDYCAHDDLPYVADGIDDIYLPMKKAGMFLATQRTEGISTSDIITKIIRDYDKYLMRNFARGATRQELNVSWLKKNELELKKNITDFKNSWKQTNDNLSHLTKDLYILVRESLINNNFNNSITNGKSPADKFALKYNANGLSKSLNNNKNNNKKSILGNFMDWVGLQSEVDSTDEGDNSSSEITSKNVKKLSSRTSTPRKASPSSSNDVKQIKTPKKSKPKAILGSAKKTPKKVSKKTLQD</sequence>
<dbReference type="Proteomes" id="UP001378960">
    <property type="component" value="Unassembled WGS sequence"/>
</dbReference>
<dbReference type="NCBIfam" id="TIGR00125">
    <property type="entry name" value="cyt_tran_rel"/>
    <property type="match status" value="1"/>
</dbReference>
<keyword evidence="6" id="KW-0443">Lipid metabolism</keyword>
<evidence type="ECO:0000256" key="8">
    <source>
        <dbReference type="ARBA" id="ARBA00023264"/>
    </source>
</evidence>
<accession>A0AAV5R970</accession>
<dbReference type="InterPro" id="IPR004821">
    <property type="entry name" value="Cyt_trans-like"/>
</dbReference>
<keyword evidence="4" id="KW-0808">Transferase</keyword>
<evidence type="ECO:0000256" key="10">
    <source>
        <dbReference type="ARBA" id="ARBA00076205"/>
    </source>
</evidence>
<evidence type="ECO:0000256" key="5">
    <source>
        <dbReference type="ARBA" id="ARBA00022695"/>
    </source>
</evidence>
<gene>
    <name evidence="14" type="ORF">DAPK24_041250</name>
</gene>
<name>A0AAV5R970_PICKL</name>
<dbReference type="PANTHER" id="PTHR10739">
    <property type="entry name" value="CYTIDYLYLTRANSFERASE"/>
    <property type="match status" value="1"/>
</dbReference>
<evidence type="ECO:0000256" key="9">
    <source>
        <dbReference type="ARBA" id="ARBA00026101"/>
    </source>
</evidence>
<dbReference type="GO" id="GO:0031210">
    <property type="term" value="F:phosphatidylcholine binding"/>
    <property type="evidence" value="ECO:0007669"/>
    <property type="project" value="TreeGrafter"/>
</dbReference>
<dbReference type="GO" id="GO:0004105">
    <property type="term" value="F:choline-phosphate cytidylyltransferase activity"/>
    <property type="evidence" value="ECO:0007669"/>
    <property type="project" value="UniProtKB-EC"/>
</dbReference>
<evidence type="ECO:0000256" key="3">
    <source>
        <dbReference type="ARBA" id="ARBA00022553"/>
    </source>
</evidence>
<dbReference type="Gene3D" id="3.40.50.620">
    <property type="entry name" value="HUPs"/>
    <property type="match status" value="1"/>
</dbReference>
<feature type="compositionally biased region" description="Low complexity" evidence="12">
    <location>
        <begin position="51"/>
        <end position="66"/>
    </location>
</feature>
<evidence type="ECO:0000256" key="6">
    <source>
        <dbReference type="ARBA" id="ARBA00023098"/>
    </source>
</evidence>
<keyword evidence="3" id="KW-0597">Phosphoprotein</keyword>
<dbReference type="InterPro" id="IPR045049">
    <property type="entry name" value="Pcy1-like"/>
</dbReference>
<evidence type="ECO:0000256" key="11">
    <source>
        <dbReference type="ARBA" id="ARBA00080967"/>
    </source>
</evidence>
<evidence type="ECO:0000256" key="1">
    <source>
        <dbReference type="ARBA" id="ARBA00010101"/>
    </source>
</evidence>
<proteinExistence type="inferred from homology"/>
<evidence type="ECO:0000256" key="4">
    <source>
        <dbReference type="ARBA" id="ARBA00022679"/>
    </source>
</evidence>
<comment type="similarity">
    <text evidence="1">Belongs to the cytidylyltransferase family.</text>
</comment>
<dbReference type="CDD" id="cd02174">
    <property type="entry name" value="CCT"/>
    <property type="match status" value="1"/>
</dbReference>
<dbReference type="InterPro" id="IPR041723">
    <property type="entry name" value="CCT"/>
</dbReference>
<organism evidence="14 15">
    <name type="scientific">Pichia kluyveri</name>
    <name type="common">Yeast</name>
    <dbReference type="NCBI Taxonomy" id="36015"/>
    <lineage>
        <taxon>Eukaryota</taxon>
        <taxon>Fungi</taxon>
        <taxon>Dikarya</taxon>
        <taxon>Ascomycota</taxon>
        <taxon>Saccharomycotina</taxon>
        <taxon>Pichiomycetes</taxon>
        <taxon>Pichiales</taxon>
        <taxon>Pichiaceae</taxon>
        <taxon>Pichia</taxon>
    </lineage>
</organism>
<dbReference type="InterPro" id="IPR014729">
    <property type="entry name" value="Rossmann-like_a/b/a_fold"/>
</dbReference>
<keyword evidence="15" id="KW-1185">Reference proteome</keyword>
<evidence type="ECO:0000256" key="2">
    <source>
        <dbReference type="ARBA" id="ARBA00022516"/>
    </source>
</evidence>
<keyword evidence="2" id="KW-0444">Lipid biosynthesis</keyword>
<feature type="region of interest" description="Disordered" evidence="12">
    <location>
        <begin position="404"/>
        <end position="474"/>
    </location>
</feature>
<reference evidence="14 15" key="1">
    <citation type="journal article" date="2023" name="Elife">
        <title>Identification of key yeast species and microbe-microbe interactions impacting larval growth of Drosophila in the wild.</title>
        <authorList>
            <person name="Mure A."/>
            <person name="Sugiura Y."/>
            <person name="Maeda R."/>
            <person name="Honda K."/>
            <person name="Sakurai N."/>
            <person name="Takahashi Y."/>
            <person name="Watada M."/>
            <person name="Katoh T."/>
            <person name="Gotoh A."/>
            <person name="Gotoh Y."/>
            <person name="Taniguchi I."/>
            <person name="Nakamura K."/>
            <person name="Hayashi T."/>
            <person name="Katayama T."/>
            <person name="Uemura T."/>
            <person name="Hattori Y."/>
        </authorList>
    </citation>
    <scope>NUCLEOTIDE SEQUENCE [LARGE SCALE GENOMIC DNA]</scope>
    <source>
        <strain evidence="14 15">PK-24</strain>
    </source>
</reference>
<dbReference type="GO" id="GO:0005635">
    <property type="term" value="C:nuclear envelope"/>
    <property type="evidence" value="ECO:0007669"/>
    <property type="project" value="TreeGrafter"/>
</dbReference>
<dbReference type="SUPFAM" id="SSF52374">
    <property type="entry name" value="Nucleotidylyl transferase"/>
    <property type="match status" value="1"/>
</dbReference>
<dbReference type="EC" id="2.7.7.15" evidence="9"/>
<dbReference type="PANTHER" id="PTHR10739:SF13">
    <property type="entry name" value="CHOLINE-PHOSPHATE CYTIDYLYLTRANSFERASE"/>
    <property type="match status" value="1"/>
</dbReference>
<dbReference type="Pfam" id="PF01467">
    <property type="entry name" value="CTP_transf_like"/>
    <property type="match status" value="1"/>
</dbReference>
<evidence type="ECO:0000256" key="12">
    <source>
        <dbReference type="SAM" id="MobiDB-lite"/>
    </source>
</evidence>
<dbReference type="AlphaFoldDB" id="A0AAV5R970"/>
<feature type="compositionally biased region" description="Basic residues" evidence="12">
    <location>
        <begin position="462"/>
        <end position="474"/>
    </location>
</feature>
<protein>
    <recommendedName>
        <fullName evidence="9">choline-phosphate cytidylyltransferase</fullName>
        <ecNumber evidence="9">2.7.7.15</ecNumber>
    </recommendedName>
    <alternativeName>
        <fullName evidence="10">CTP:phosphocholine cytidylyltransferase</fullName>
    </alternativeName>
    <alternativeName>
        <fullName evidence="11">Phosphorylcholine transferase</fullName>
    </alternativeName>
</protein>
<evidence type="ECO:0000313" key="15">
    <source>
        <dbReference type="Proteomes" id="UP001378960"/>
    </source>
</evidence>
<keyword evidence="8" id="KW-1208">Phospholipid metabolism</keyword>
<comment type="caution">
    <text evidence="14">The sequence shown here is derived from an EMBL/GenBank/DDBJ whole genome shotgun (WGS) entry which is preliminary data.</text>
</comment>
<feature type="compositionally biased region" description="Polar residues" evidence="12">
    <location>
        <begin position="426"/>
        <end position="442"/>
    </location>
</feature>
<keyword evidence="5 14" id="KW-0548">Nucleotidyltransferase</keyword>
<dbReference type="FunFam" id="3.40.50.620:FF:000147">
    <property type="entry name" value="Cholinephosphate cytidylyltransferase"/>
    <property type="match status" value="1"/>
</dbReference>
<evidence type="ECO:0000256" key="7">
    <source>
        <dbReference type="ARBA" id="ARBA00023209"/>
    </source>
</evidence>
<keyword evidence="7" id="KW-0594">Phospholipid biosynthesis</keyword>
<evidence type="ECO:0000259" key="13">
    <source>
        <dbReference type="Pfam" id="PF01467"/>
    </source>
</evidence>
<evidence type="ECO:0000313" key="14">
    <source>
        <dbReference type="EMBL" id="GMM47527.1"/>
    </source>
</evidence>
<dbReference type="EMBL" id="BTGB01000009">
    <property type="protein sequence ID" value="GMM47527.1"/>
    <property type="molecule type" value="Genomic_DNA"/>
</dbReference>